<dbReference type="PANTHER" id="PTHR43481">
    <property type="entry name" value="FRUCTOSE-1-PHOSPHATE PHOSPHATASE"/>
    <property type="match status" value="1"/>
</dbReference>
<dbReference type="Pfam" id="PF13419">
    <property type="entry name" value="HAD_2"/>
    <property type="match status" value="1"/>
</dbReference>
<dbReference type="Gene3D" id="1.10.150.240">
    <property type="entry name" value="Putative phosphatase, domain 2"/>
    <property type="match status" value="1"/>
</dbReference>
<dbReference type="InterPro" id="IPR006439">
    <property type="entry name" value="HAD-SF_hydro_IA"/>
</dbReference>
<sequence>MPHLRLDAQLSTPQQLTRVLRYLGELRSVPHDSPVLSRTYEAGLFDLDGTLIDSTPAVLRSWNRLSAEYGVDINPVASGHGKPATHLIHAILPPDKAEAALARITEIEAAEVSDVVPIPGSHEFFTSVPRRAIVTSGTRLIAGNRLAASGVSRPDVVVTFDDVSQGKPNPEPFLLAAQRLGVRPEACVVFEDAPAGIAAGRSAGCTVVAITGTHDADELQGADLVVDRLDQLTVVTDHEGFRLDLGV</sequence>
<dbReference type="Proteomes" id="UP000218965">
    <property type="component" value="Chromosome"/>
</dbReference>
<dbReference type="InterPro" id="IPR041492">
    <property type="entry name" value="HAD_2"/>
</dbReference>
<evidence type="ECO:0000313" key="2">
    <source>
        <dbReference type="Proteomes" id="UP000218965"/>
    </source>
</evidence>
<dbReference type="InterPro" id="IPR023214">
    <property type="entry name" value="HAD_sf"/>
</dbReference>
<dbReference type="EMBL" id="AP017315">
    <property type="protein sequence ID" value="BAU31244.1"/>
    <property type="molecule type" value="Genomic_DNA"/>
</dbReference>
<dbReference type="InterPro" id="IPR036412">
    <property type="entry name" value="HAD-like_sf"/>
</dbReference>
<organism evidence="1 2">
    <name type="scientific">Microcella alkaliphila</name>
    <dbReference type="NCBI Taxonomy" id="279828"/>
    <lineage>
        <taxon>Bacteria</taxon>
        <taxon>Bacillati</taxon>
        <taxon>Actinomycetota</taxon>
        <taxon>Actinomycetes</taxon>
        <taxon>Micrococcales</taxon>
        <taxon>Microbacteriaceae</taxon>
        <taxon>Microcella</taxon>
    </lineage>
</organism>
<keyword evidence="1" id="KW-0378">Hydrolase</keyword>
<name>A0A0U5BKY1_9MICO</name>
<dbReference type="Gene3D" id="3.40.50.1000">
    <property type="entry name" value="HAD superfamily/HAD-like"/>
    <property type="match status" value="1"/>
</dbReference>
<evidence type="ECO:0000313" key="1">
    <source>
        <dbReference type="EMBL" id="BAU31244.1"/>
    </source>
</evidence>
<dbReference type="AlphaFoldDB" id="A0A0U5BKY1"/>
<dbReference type="SFLD" id="SFLDG01129">
    <property type="entry name" value="C1.5:_HAD__Beta-PGM__Phosphata"/>
    <property type="match status" value="1"/>
</dbReference>
<dbReference type="KEGG" id="malk:MalAC0309_0369"/>
<reference evidence="1 2" key="2">
    <citation type="submission" date="2016-01" db="EMBL/GenBank/DDBJ databases">
        <title>Microcella alkaliphila JAM AC0309 whole genome shotgun sequence.</title>
        <authorList>
            <person name="Kurata A."/>
            <person name="Hirose Y."/>
            <person name="Kishimoto N."/>
            <person name="Kobayashi T."/>
        </authorList>
    </citation>
    <scope>NUCLEOTIDE SEQUENCE [LARGE SCALE GENOMIC DNA]</scope>
    <source>
        <strain evidence="1 2">JAM AC0309</strain>
    </source>
</reference>
<dbReference type="PANTHER" id="PTHR43481:SF4">
    <property type="entry name" value="GLYCEROL-1-PHOSPHATE PHOSPHOHYDROLASE 1-RELATED"/>
    <property type="match status" value="1"/>
</dbReference>
<proteinExistence type="predicted"/>
<dbReference type="InterPro" id="IPR051806">
    <property type="entry name" value="HAD-like_SPP"/>
</dbReference>
<dbReference type="SFLD" id="SFLDS00003">
    <property type="entry name" value="Haloacid_Dehalogenase"/>
    <property type="match status" value="1"/>
</dbReference>
<dbReference type="InterPro" id="IPR023198">
    <property type="entry name" value="PGP-like_dom2"/>
</dbReference>
<dbReference type="SUPFAM" id="SSF56784">
    <property type="entry name" value="HAD-like"/>
    <property type="match status" value="1"/>
</dbReference>
<protein>
    <submittedName>
        <fullName evidence="1">HAD-superfamily hydrolase, subfamily IA, variant 3</fullName>
    </submittedName>
</protein>
<reference evidence="2" key="1">
    <citation type="submission" date="2015-12" db="EMBL/GenBank/DDBJ databases">
        <authorList>
            <person name="Shamseldin A."/>
            <person name="Moawad H."/>
            <person name="Abd El-Rahim W.M."/>
            <person name="Sadowsky M.J."/>
        </authorList>
    </citation>
    <scope>NUCLEOTIDE SEQUENCE [LARGE SCALE GENOMIC DNA]</scope>
    <source>
        <strain evidence="2">JAM AC0309</strain>
    </source>
</reference>
<dbReference type="NCBIfam" id="TIGR01509">
    <property type="entry name" value="HAD-SF-IA-v3"/>
    <property type="match status" value="1"/>
</dbReference>
<accession>A0A0U5BKY1</accession>
<dbReference type="GO" id="GO:0050308">
    <property type="term" value="F:sugar-phosphatase activity"/>
    <property type="evidence" value="ECO:0007669"/>
    <property type="project" value="TreeGrafter"/>
</dbReference>
<dbReference type="SFLD" id="SFLDG01135">
    <property type="entry name" value="C1.5.6:_HAD__Beta-PGM__Phospha"/>
    <property type="match status" value="1"/>
</dbReference>
<gene>
    <name evidence="1" type="ORF">MalAC0309_0369</name>
</gene>